<dbReference type="EMBL" id="CATKSN020000645">
    <property type="protein sequence ID" value="CAI9150081.1"/>
    <property type="molecule type" value="Genomic_DNA"/>
</dbReference>
<organism evidence="1 2">
    <name type="scientific">Rangifer tarandus platyrhynchus</name>
    <name type="common">Svalbard reindeer</name>
    <dbReference type="NCBI Taxonomy" id="3082113"/>
    <lineage>
        <taxon>Eukaryota</taxon>
        <taxon>Metazoa</taxon>
        <taxon>Chordata</taxon>
        <taxon>Craniata</taxon>
        <taxon>Vertebrata</taxon>
        <taxon>Euteleostomi</taxon>
        <taxon>Mammalia</taxon>
        <taxon>Eutheria</taxon>
        <taxon>Laurasiatheria</taxon>
        <taxon>Artiodactyla</taxon>
        <taxon>Ruminantia</taxon>
        <taxon>Pecora</taxon>
        <taxon>Cervidae</taxon>
        <taxon>Odocoileinae</taxon>
        <taxon>Rangifer</taxon>
    </lineage>
</organism>
<dbReference type="Proteomes" id="UP001176941">
    <property type="component" value="Unassembled WGS sequence"/>
</dbReference>
<accession>A0ABN8XPQ2</accession>
<protein>
    <submittedName>
        <fullName evidence="1">Uncharacterized protein</fullName>
    </submittedName>
</protein>
<reference evidence="1" key="1">
    <citation type="submission" date="2023-04" db="EMBL/GenBank/DDBJ databases">
        <authorList>
            <consortium name="ELIXIR-Norway"/>
        </authorList>
    </citation>
    <scope>NUCLEOTIDE SEQUENCE [LARGE SCALE GENOMIC DNA]</scope>
</reference>
<gene>
    <name evidence="1" type="ORF">MRATA1EN1_LOCUS31699</name>
</gene>
<comment type="caution">
    <text evidence="1">The sequence shown here is derived from an EMBL/GenBank/DDBJ whole genome shotgun (WGS) entry which is preliminary data.</text>
</comment>
<evidence type="ECO:0000313" key="2">
    <source>
        <dbReference type="Proteomes" id="UP001176941"/>
    </source>
</evidence>
<keyword evidence="2" id="KW-1185">Reference proteome</keyword>
<proteinExistence type="predicted"/>
<name>A0ABN8XPQ2_RANTA</name>
<evidence type="ECO:0000313" key="1">
    <source>
        <dbReference type="EMBL" id="CAI9150081.1"/>
    </source>
</evidence>
<sequence length="119" mass="13229">MLVLHWWRLTGPQGIWNLSGSNFILQMRRRSTENFRVLAPACRQWGKLEFVSFMAGVVLTRSGPFSILLASPRGPRTSPSPPPNTVTALAQDLGLLHQSLLDQSPTLLEASLTEDPFQC</sequence>